<keyword evidence="1 4" id="KW-0808">Transferase</keyword>
<name>A0A2M7TKK2_UNCKA</name>
<evidence type="ECO:0000259" key="3">
    <source>
        <dbReference type="Pfam" id="PF13439"/>
    </source>
</evidence>
<organism evidence="4 5">
    <name type="scientific">candidate division WWE3 bacterium CG_4_10_14_0_2_um_filter_41_14</name>
    <dbReference type="NCBI Taxonomy" id="1975072"/>
    <lineage>
        <taxon>Bacteria</taxon>
        <taxon>Katanobacteria</taxon>
    </lineage>
</organism>
<dbReference type="AlphaFoldDB" id="A0A2M7TKK2"/>
<dbReference type="SUPFAM" id="SSF53756">
    <property type="entry name" value="UDP-Glycosyltransferase/glycogen phosphorylase"/>
    <property type="match status" value="1"/>
</dbReference>
<protein>
    <submittedName>
        <fullName evidence="4">Glycosyltransferase family 1 protein</fullName>
    </submittedName>
</protein>
<dbReference type="GO" id="GO:0009103">
    <property type="term" value="P:lipopolysaccharide biosynthetic process"/>
    <property type="evidence" value="ECO:0007669"/>
    <property type="project" value="TreeGrafter"/>
</dbReference>
<dbReference type="Pfam" id="PF00534">
    <property type="entry name" value="Glycos_transf_1"/>
    <property type="match status" value="1"/>
</dbReference>
<dbReference type="GO" id="GO:0016757">
    <property type="term" value="F:glycosyltransferase activity"/>
    <property type="evidence" value="ECO:0007669"/>
    <property type="project" value="InterPro"/>
</dbReference>
<evidence type="ECO:0000256" key="1">
    <source>
        <dbReference type="ARBA" id="ARBA00022679"/>
    </source>
</evidence>
<dbReference type="EMBL" id="PFNL01000051">
    <property type="protein sequence ID" value="PIZ47392.1"/>
    <property type="molecule type" value="Genomic_DNA"/>
</dbReference>
<gene>
    <name evidence="4" type="ORF">COY32_01790</name>
</gene>
<dbReference type="Gene3D" id="3.40.50.2000">
    <property type="entry name" value="Glycogen Phosphorylase B"/>
    <property type="match status" value="2"/>
</dbReference>
<proteinExistence type="predicted"/>
<evidence type="ECO:0000259" key="2">
    <source>
        <dbReference type="Pfam" id="PF00534"/>
    </source>
</evidence>
<reference evidence="5" key="1">
    <citation type="submission" date="2017-09" db="EMBL/GenBank/DDBJ databases">
        <title>Depth-based differentiation of microbial function through sediment-hosted aquifers and enrichment of novel symbionts in the deep terrestrial subsurface.</title>
        <authorList>
            <person name="Probst A.J."/>
            <person name="Ladd B."/>
            <person name="Jarett J.K."/>
            <person name="Geller-Mcgrath D.E."/>
            <person name="Sieber C.M.K."/>
            <person name="Emerson J.B."/>
            <person name="Anantharaman K."/>
            <person name="Thomas B.C."/>
            <person name="Malmstrom R."/>
            <person name="Stieglmeier M."/>
            <person name="Klingl A."/>
            <person name="Woyke T."/>
            <person name="Ryan C.M."/>
            <person name="Banfield J.F."/>
        </authorList>
    </citation>
    <scope>NUCLEOTIDE SEQUENCE [LARGE SCALE GENOMIC DNA]</scope>
</reference>
<feature type="domain" description="Glycosyl transferase family 1" evidence="2">
    <location>
        <begin position="196"/>
        <end position="336"/>
    </location>
</feature>
<dbReference type="Pfam" id="PF13439">
    <property type="entry name" value="Glyco_transf_4"/>
    <property type="match status" value="1"/>
</dbReference>
<feature type="domain" description="Glycosyltransferase subfamily 4-like N-terminal" evidence="3">
    <location>
        <begin position="55"/>
        <end position="176"/>
    </location>
</feature>
<dbReference type="InterPro" id="IPR028098">
    <property type="entry name" value="Glyco_trans_4-like_N"/>
</dbReference>
<dbReference type="PANTHER" id="PTHR46401:SF2">
    <property type="entry name" value="GLYCOSYLTRANSFERASE WBBK-RELATED"/>
    <property type="match status" value="1"/>
</dbReference>
<dbReference type="InterPro" id="IPR001296">
    <property type="entry name" value="Glyco_trans_1"/>
</dbReference>
<evidence type="ECO:0000313" key="5">
    <source>
        <dbReference type="Proteomes" id="UP000228920"/>
    </source>
</evidence>
<accession>A0A2M7TKK2</accession>
<dbReference type="Proteomes" id="UP000228920">
    <property type="component" value="Unassembled WGS sequence"/>
</dbReference>
<dbReference type="CDD" id="cd03809">
    <property type="entry name" value="GT4_MtfB-like"/>
    <property type="match status" value="1"/>
</dbReference>
<sequence length="373" mass="41939">MKRLRPLVGIDASRAYISSRTGTENYSYQIITALANEESRFDFNLYLKEDVQYIQPGNFTNKVIPFPYLWTQGGLAMRTWIDRPDLLFIPAHVVPFLKNPFVPTVVVVHDLRTEFLPQHSDVRQMLYLNPITEKIRVLLSSHIIAVSESTKKDMISKLGVSSAKITVVYEGVDTKRFDADLKRSPRVGDVRAKFHLNNPYLLFVGTIQPRKNLVRLMEAFSKLPQVKSQGLDLVIAGRKGWMADEILGTPARLGLEQNIRFIDYVSDDDLPFLYAGATSFVFPSLYEGFGLPILEALSMRIPVVTSNVSSMPEVGGAFALYADPKNVESIAQQLSDSLTYTIPGDVEKHVSQFTWAKAGKQTVGVFDKVLHHE</sequence>
<dbReference type="PANTHER" id="PTHR46401">
    <property type="entry name" value="GLYCOSYLTRANSFERASE WBBK-RELATED"/>
    <property type="match status" value="1"/>
</dbReference>
<comment type="caution">
    <text evidence="4">The sequence shown here is derived from an EMBL/GenBank/DDBJ whole genome shotgun (WGS) entry which is preliminary data.</text>
</comment>
<evidence type="ECO:0000313" key="4">
    <source>
        <dbReference type="EMBL" id="PIZ47392.1"/>
    </source>
</evidence>